<dbReference type="Bgee" id="ENSGACG00000016439">
    <property type="expression patterns" value="Expressed in intestinal epithelial cell"/>
</dbReference>
<dbReference type="Gene3D" id="3.40.850.10">
    <property type="entry name" value="Kinesin motor domain"/>
    <property type="match status" value="1"/>
</dbReference>
<keyword evidence="5 10" id="KW-0547">Nucleotide-binding</keyword>
<evidence type="ECO:0000256" key="3">
    <source>
        <dbReference type="ARBA" id="ARBA00022490"/>
    </source>
</evidence>
<reference evidence="15" key="2">
    <citation type="submission" date="2025-08" db="UniProtKB">
        <authorList>
            <consortium name="Ensembl"/>
        </authorList>
    </citation>
    <scope>IDENTIFICATION</scope>
</reference>
<feature type="region of interest" description="Disordered" evidence="11">
    <location>
        <begin position="917"/>
        <end position="1003"/>
    </location>
</feature>
<dbReference type="Pfam" id="PF21989">
    <property type="entry name" value="RA_2"/>
    <property type="match status" value="2"/>
</dbReference>
<dbReference type="Pfam" id="PF24123">
    <property type="entry name" value="Myosin_VII_N"/>
    <property type="match status" value="1"/>
</dbReference>
<evidence type="ECO:0000256" key="10">
    <source>
        <dbReference type="PROSITE-ProRule" id="PRU00782"/>
    </source>
</evidence>
<dbReference type="GO" id="GO:0016459">
    <property type="term" value="C:myosin complex"/>
    <property type="evidence" value="ECO:0007669"/>
    <property type="project" value="UniProtKB-KW"/>
</dbReference>
<dbReference type="Gene3D" id="1.10.10.820">
    <property type="match status" value="1"/>
</dbReference>
<dbReference type="GeneTree" id="ENSGT00940000157247"/>
<dbReference type="InterPro" id="IPR035963">
    <property type="entry name" value="FERM_2"/>
</dbReference>
<dbReference type="SMART" id="SM00139">
    <property type="entry name" value="MyTH4"/>
    <property type="match status" value="2"/>
</dbReference>
<evidence type="ECO:0000259" key="14">
    <source>
        <dbReference type="PROSITE" id="PS51456"/>
    </source>
</evidence>
<dbReference type="InterPro" id="IPR002404">
    <property type="entry name" value="IRS_PTB"/>
</dbReference>
<feature type="domain" description="FERM" evidence="12">
    <location>
        <begin position="1250"/>
        <end position="1562"/>
    </location>
</feature>
<dbReference type="GO" id="GO:0005737">
    <property type="term" value="C:cytoplasm"/>
    <property type="evidence" value="ECO:0007669"/>
    <property type="project" value="UniProtKB-SubCell"/>
</dbReference>
<dbReference type="InterPro" id="IPR014352">
    <property type="entry name" value="FERM/acyl-CoA-bd_prot_sf"/>
</dbReference>
<feature type="domain" description="MyTH4" evidence="13">
    <location>
        <begin position="1694"/>
        <end position="1843"/>
    </location>
</feature>
<dbReference type="Pfam" id="PF02174">
    <property type="entry name" value="IRS"/>
    <property type="match status" value="1"/>
</dbReference>
<evidence type="ECO:0000256" key="8">
    <source>
        <dbReference type="ARBA" id="ARBA00023175"/>
    </source>
</evidence>
<dbReference type="InterPro" id="IPR000299">
    <property type="entry name" value="FERM_domain"/>
</dbReference>
<dbReference type="FunFam" id="1.10.10.820:FF:000001">
    <property type="entry name" value="Myosin heavy chain"/>
    <property type="match status" value="1"/>
</dbReference>
<dbReference type="GO" id="GO:0003774">
    <property type="term" value="F:cytoskeletal motor activity"/>
    <property type="evidence" value="ECO:0007669"/>
    <property type="project" value="UniProtKB-UniRule"/>
</dbReference>
<keyword evidence="7 10" id="KW-0518">Myosin</keyword>
<dbReference type="KEGG" id="gat:120816483"/>
<dbReference type="PANTHER" id="PTHR22692:SF24">
    <property type="entry name" value="MYOSIN VIIB"/>
    <property type="match status" value="1"/>
</dbReference>
<dbReference type="Pfam" id="PF00063">
    <property type="entry name" value="Myosin_head"/>
    <property type="match status" value="1"/>
</dbReference>
<keyword evidence="4" id="KW-0677">Repeat</keyword>
<dbReference type="SMART" id="SM00015">
    <property type="entry name" value="IQ"/>
    <property type="match status" value="4"/>
</dbReference>
<dbReference type="InterPro" id="IPR011993">
    <property type="entry name" value="PH-like_dom_sf"/>
</dbReference>
<evidence type="ECO:0000256" key="4">
    <source>
        <dbReference type="ARBA" id="ARBA00022737"/>
    </source>
</evidence>
<dbReference type="Pfam" id="PF00784">
    <property type="entry name" value="MyTH4"/>
    <property type="match status" value="2"/>
</dbReference>
<dbReference type="SUPFAM" id="SSF47031">
    <property type="entry name" value="Second domain of FERM"/>
    <property type="match status" value="2"/>
</dbReference>
<dbReference type="InterPro" id="IPR041793">
    <property type="entry name" value="MyoVII_FERM_C1"/>
</dbReference>
<dbReference type="Ensembl" id="ENSGACT00000021755.2">
    <property type="protein sequence ID" value="ENSGACP00000021714.2"/>
    <property type="gene ID" value="ENSGACG00000016439.2"/>
</dbReference>
<evidence type="ECO:0000256" key="11">
    <source>
        <dbReference type="SAM" id="MobiDB-lite"/>
    </source>
</evidence>
<dbReference type="PROSITE" id="PS51456">
    <property type="entry name" value="MYOSIN_MOTOR"/>
    <property type="match status" value="1"/>
</dbReference>
<reference evidence="15 16" key="1">
    <citation type="journal article" date="2021" name="G3 (Bethesda)">
        <title>Improved contiguity of the threespine stickleback genome using long-read sequencing.</title>
        <authorList>
            <person name="Nath S."/>
            <person name="Shaw D.E."/>
            <person name="White M.A."/>
        </authorList>
    </citation>
    <scope>NUCLEOTIDE SEQUENCE [LARGE SCALE GENOMIC DNA]</scope>
    <source>
        <strain evidence="15 16">Lake Benthic</strain>
    </source>
</reference>
<evidence type="ECO:0000313" key="15">
    <source>
        <dbReference type="Ensembl" id="ENSGACP00000021714.2"/>
    </source>
</evidence>
<proteinExistence type="inferred from homology"/>
<dbReference type="SUPFAM" id="SSF52540">
    <property type="entry name" value="P-loop containing nucleoside triphosphate hydrolases"/>
    <property type="match status" value="2"/>
</dbReference>
<protein>
    <recommendedName>
        <fullName evidence="17">Myosin VIIBb</fullName>
    </recommendedName>
</protein>
<dbReference type="SUPFAM" id="SSF50729">
    <property type="entry name" value="PH domain-like"/>
    <property type="match status" value="1"/>
</dbReference>
<feature type="region of interest" description="Actin-binding" evidence="10">
    <location>
        <begin position="635"/>
        <end position="657"/>
    </location>
</feature>
<dbReference type="InterPro" id="IPR019748">
    <property type="entry name" value="FERM_central"/>
</dbReference>
<dbReference type="Pfam" id="PF21998">
    <property type="entry name" value="FERM_C1_MyoVII"/>
    <property type="match status" value="1"/>
</dbReference>
<dbReference type="Gene3D" id="1.20.58.530">
    <property type="match status" value="1"/>
</dbReference>
<keyword evidence="8 10" id="KW-0505">Motor protein</keyword>
<organism evidence="15 16">
    <name type="scientific">Gasterosteus aculeatus aculeatus</name>
    <name type="common">three-spined stickleback</name>
    <dbReference type="NCBI Taxonomy" id="481459"/>
    <lineage>
        <taxon>Eukaryota</taxon>
        <taxon>Metazoa</taxon>
        <taxon>Chordata</taxon>
        <taxon>Craniata</taxon>
        <taxon>Vertebrata</taxon>
        <taxon>Euteleostomi</taxon>
        <taxon>Actinopterygii</taxon>
        <taxon>Neopterygii</taxon>
        <taxon>Teleostei</taxon>
        <taxon>Neoteleostei</taxon>
        <taxon>Acanthomorphata</taxon>
        <taxon>Eupercaria</taxon>
        <taxon>Perciformes</taxon>
        <taxon>Cottioidei</taxon>
        <taxon>Gasterosteales</taxon>
        <taxon>Gasterosteidae</taxon>
        <taxon>Gasterosteus</taxon>
    </lineage>
</organism>
<dbReference type="InterPro" id="IPR036961">
    <property type="entry name" value="Kinesin_motor_dom_sf"/>
</dbReference>
<comment type="subcellular location">
    <subcellularLocation>
        <location evidence="1">Cytoplasm</location>
    </subcellularLocation>
</comment>
<keyword evidence="16" id="KW-1185">Reference proteome</keyword>
<comment type="similarity">
    <text evidence="2 10">Belongs to the TRAFAC class myosin-kinesin ATPase superfamily. Myosin family.</text>
</comment>
<evidence type="ECO:0000256" key="7">
    <source>
        <dbReference type="ARBA" id="ARBA00023123"/>
    </source>
</evidence>
<dbReference type="Gene3D" id="3.10.20.90">
    <property type="entry name" value="Phosphatidylinositol 3-kinase Catalytic Subunit, Chain A, domain 1"/>
    <property type="match status" value="2"/>
</dbReference>
<feature type="compositionally biased region" description="Low complexity" evidence="11">
    <location>
        <begin position="962"/>
        <end position="973"/>
    </location>
</feature>
<keyword evidence="6 10" id="KW-0067">ATP-binding</keyword>
<dbReference type="Gene3D" id="6.20.240.20">
    <property type="match status" value="1"/>
</dbReference>
<dbReference type="PROSITE" id="PS50096">
    <property type="entry name" value="IQ"/>
    <property type="match status" value="3"/>
</dbReference>
<dbReference type="InterPro" id="IPR000048">
    <property type="entry name" value="IQ_motif_EF-hand-BS"/>
</dbReference>
<dbReference type="Gene3D" id="1.20.80.10">
    <property type="match status" value="2"/>
</dbReference>
<dbReference type="InParanoid" id="G3PVS5"/>
<feature type="domain" description="MyTH4" evidence="13">
    <location>
        <begin position="1024"/>
        <end position="1245"/>
    </location>
</feature>
<dbReference type="CDD" id="cd13199">
    <property type="entry name" value="FERM_C2_MyoVII"/>
    <property type="match status" value="1"/>
</dbReference>
<dbReference type="SMART" id="SM00295">
    <property type="entry name" value="B41"/>
    <property type="match status" value="2"/>
</dbReference>
<dbReference type="PRINTS" id="PR00193">
    <property type="entry name" value="MYOSINHEAVY"/>
</dbReference>
<keyword evidence="9 10" id="KW-0009">Actin-binding</keyword>
<dbReference type="InterPro" id="IPR036106">
    <property type="entry name" value="MYSc_Myo7"/>
</dbReference>
<dbReference type="OMA" id="CEAICKA"/>
<dbReference type="eggNOG" id="KOG4229">
    <property type="taxonomic scope" value="Eukaryota"/>
</dbReference>
<dbReference type="InterPro" id="IPR038185">
    <property type="entry name" value="MyTH4_dom_sf"/>
</dbReference>
<dbReference type="CDD" id="cd14473">
    <property type="entry name" value="FERM_B-lobe"/>
    <property type="match status" value="2"/>
</dbReference>
<dbReference type="SMART" id="SM00242">
    <property type="entry name" value="MYSc"/>
    <property type="match status" value="1"/>
</dbReference>
<reference evidence="15" key="3">
    <citation type="submission" date="2025-09" db="UniProtKB">
        <authorList>
            <consortium name="Ensembl"/>
        </authorList>
    </citation>
    <scope>IDENTIFICATION</scope>
</reference>
<dbReference type="GO" id="GO:0005524">
    <property type="term" value="F:ATP binding"/>
    <property type="evidence" value="ECO:0007669"/>
    <property type="project" value="UniProtKB-UniRule"/>
</dbReference>
<evidence type="ECO:0000256" key="9">
    <source>
        <dbReference type="ARBA" id="ARBA00023203"/>
    </source>
</evidence>
<dbReference type="Gene3D" id="2.30.30.40">
    <property type="entry name" value="SH3 Domains"/>
    <property type="match status" value="1"/>
</dbReference>
<dbReference type="PANTHER" id="PTHR22692">
    <property type="entry name" value="MYOSIN VII, XV"/>
    <property type="match status" value="1"/>
</dbReference>
<keyword evidence="3" id="KW-0963">Cytoplasm</keyword>
<dbReference type="InterPro" id="IPR019749">
    <property type="entry name" value="Band_41_domain"/>
</dbReference>
<evidence type="ECO:0000256" key="2">
    <source>
        <dbReference type="ARBA" id="ARBA00008314"/>
    </source>
</evidence>
<dbReference type="Pfam" id="PF00612">
    <property type="entry name" value="IQ"/>
    <property type="match status" value="3"/>
</dbReference>
<sequence length="2161" mass="246069">MLRKGEWVWVDSDIGVPIGAKVKVTKSGRRLLVDDDGKEKSLSQEQEASLKIMHPTSVEGVDDMIKLGDMNEAGLLRNLLLRHKRDIIYTYTGSVLVAVNPYQAYPLYSVDQVQMYHGRQLGELPPHIYAIAESAYGNMTRNLRNQCCIISGESGAGKTESTKLILQYLAAVSGELSHQQIEEQILQSNPILEAFGNAKTIRNDNSSRFGKYLEIFFNKDGVIEGARVEQYLLEKSRVCHQAPHERNYHMFYCMLAGVTAEEKKTLSLGDAKEYTFLSKGDTVDCEGRDDAKDYKIICSAMKVLTFSESQCQEILKLLAAILHLGNICFEANTQNNLETSEVSKSQHFSIAASILEVRKSSLASSLTHRSFMTNRERVTKPLSAEQASDSRDAFVKAIYNKLFVWIVGKINNVIYKKLANNPKSSFLSIGLLDIFGFENFKTNSFEQLCINFANEKLQQFFVGHIFKLEQKEYRKEDIVWNKIRFSDNQNILDVLAVKPCNLLALIDEESHFPKGSDLTMLNKMNQQHSGNKTYIASKSEHHTDFGIRHFAGVVHYDSKGFLEKNRDAVSFDIIKMVDLTTNKLLHQIFETELSTNVGKIGNNSKVIMTPKNSLRAQSDSRKQVTTLSAQFRQSLDSLMKALSACQPFFIRCFKPNNEKQSKVFDRELCMRQLRYSGMMDTIRIRKLGYPIRHTFVEFLHRYRVLLKTTVCDPKTETAAACCEAICQTAIEGADEWKIGRTKIFLRDAHDAVLERLREQRLGKIALVIQRVMLGHKDRKSFLKKRRAAVVLQKNWRAYKQEKIRRKIQKGFERLVSKIRSRKLRLQHLRQREAALTIQSQVRGYRERKGWKQKREAVILLQACSRGLLARRIAEKKRKDLLFTQTPSQASLLLLAKENQQKIASELQQRLAAIARLQPAHQEPEPIVERDSEDDASDLQPTPPVEVIKPESPPSNGFQKRNVPTPVEETSVETSEQKIVTAASSTPTPSVEEEEEDDEFDEGSDEFSFNAFSSLHFQGNADHTHFNQRLRQPLLHHDDEGDALACLTIWWIILRYMGDMPEPRPVDATSQSSTIASRQLPQRQGRRLSSLVGLDQKIMRKNKKKLGGGSRKASMIPEEPENFTEEDNILIGEGPTLDRPLSSLEKLQFIIGYALSRPNIRDEIYCQICKQLVNNKNRRSRMQGWILLSICLGIFPPSEVFMKYLERFVRRGPDGYGKYCAERLTRTAANSARKELPCWTEEQAAKSKKPIDVAVTIEDDRAIRLQVDSASTSAEVCQAVADQIGLRDTYGFSLYISFNEKMWSLGSSGRHVFDAVSQCEQEMRRQGKKEKDAPWRLSIRKELFTPWHDTSVDPISTDLIYRQVIKGIKMGEYTSDNDNDYVHLGAQNYYIQFGSACNKDNVGKVVEECISTTLLEKKSKTKWIELINTAHMEGPYINGNQTSDSVKGELVSNAQHAWPLHFSKFFEATLISDMSTGPSLLKSRFFVAVNSSGVFFMDGRDKSLLQIPYLEVKDVRIINDSHFSDTGSLSLATVKGEFVLTSADAVEMAALIEKNLDGLRRRSVYALAQQDVGKPDDPAFLLCKRGDLLLVKDRSGFPDNNVMKVTNQRTGAECAVHKDTVQFLPTLEKPTDVMLELLCPGQRKQSTAQNNNLRNDTVAPISLKEFAFDYFRPAAKDAGRHGAGKVVVRERLWACSREPLKQPLLKSLLGNSDLSNLACSIFTAVLKYMGDYPIKHARSPLELTDQIFGPATQHEALQDEVYCQIMRQMTNNPSRLSMERGWQLMWLCLGLFRPSPNLQKHTQHFLESRPRDQLAPGCLKRLHQMSRKEPRKLPPHPVEVDAIQQNSTQIFHKIHFPNDTSDIFEVKSTSTIETLCRSIAIKLKVSSAEGYGLYLKTPNKLVSMEEQNYFFDSLRQTSEAPKKAKKVKEGNPAMAPYRVIFKRKLWFNVSPGKDLVADLTFHFPQELPRYLRGYHNCTKEDMTNLGGLLFRVEVDSDRSQFVMIPRMLRELVPADQLKIMSPEEWKKHIVSAYNRQSGITVQEAKIAFLKDISSWPTFGCSFFEVKQTCDSSYPNTVLISISKQGVCLIDPVTKELLVMHPFSRITEYQSDSGYFEMTIGTMGNIFVCETTQAHTMEDLLRSYITMYERQRQNFRPRNQMFS</sequence>
<dbReference type="Gene3D" id="1.25.40.530">
    <property type="entry name" value="MyTH4 domain"/>
    <property type="match status" value="2"/>
</dbReference>
<dbReference type="InterPro" id="IPR029071">
    <property type="entry name" value="Ubiquitin-like_domsf"/>
</dbReference>
<dbReference type="InterPro" id="IPR057130">
    <property type="entry name" value="Myosin_VII_N"/>
</dbReference>
<dbReference type="InterPro" id="IPR001609">
    <property type="entry name" value="Myosin_head_motor_dom-like"/>
</dbReference>
<evidence type="ECO:0000256" key="5">
    <source>
        <dbReference type="ARBA" id="ARBA00022741"/>
    </source>
</evidence>
<dbReference type="InterPro" id="IPR041794">
    <property type="entry name" value="MyoVII_FERM_C2"/>
</dbReference>
<dbReference type="InterPro" id="IPR051567">
    <property type="entry name" value="Unconventional_Myosin_ATPase"/>
</dbReference>
<dbReference type="CDD" id="cd01381">
    <property type="entry name" value="MYSc_Myo7"/>
    <property type="match status" value="1"/>
</dbReference>
<feature type="binding site" evidence="10">
    <location>
        <begin position="152"/>
        <end position="159"/>
    </location>
    <ligand>
        <name>ATP</name>
        <dbReference type="ChEBI" id="CHEBI:30616"/>
    </ligand>
</feature>
<feature type="compositionally biased region" description="Acidic residues" evidence="11">
    <location>
        <begin position="990"/>
        <end position="1003"/>
    </location>
</feature>
<dbReference type="InterPro" id="IPR027417">
    <property type="entry name" value="P-loop_NTPase"/>
</dbReference>
<dbReference type="PROSITE" id="PS50057">
    <property type="entry name" value="FERM_3"/>
    <property type="match status" value="2"/>
</dbReference>
<dbReference type="GeneID" id="120816483"/>
<evidence type="ECO:0000259" key="12">
    <source>
        <dbReference type="PROSITE" id="PS50057"/>
    </source>
</evidence>
<dbReference type="Proteomes" id="UP000007635">
    <property type="component" value="Chromosome III"/>
</dbReference>
<dbReference type="Gene3D" id="2.30.29.30">
    <property type="entry name" value="Pleckstrin-homology domain (PH domain)/Phosphotyrosine-binding domain (PTB)"/>
    <property type="match status" value="2"/>
</dbReference>
<feature type="domain" description="Myosin motor" evidence="14">
    <location>
        <begin position="59"/>
        <end position="758"/>
    </location>
</feature>
<dbReference type="RefSeq" id="XP_040028053.1">
    <property type="nucleotide sequence ID" value="XM_040172119.1"/>
</dbReference>
<feature type="domain" description="FERM" evidence="12">
    <location>
        <begin position="1849"/>
        <end position="2150"/>
    </location>
</feature>
<dbReference type="PROSITE" id="PS51016">
    <property type="entry name" value="MYTH4"/>
    <property type="match status" value="2"/>
</dbReference>
<name>G3PVS5_GASAC</name>
<dbReference type="InterPro" id="IPR000857">
    <property type="entry name" value="MyTH4_dom"/>
</dbReference>
<dbReference type="GO" id="GO:0003779">
    <property type="term" value="F:actin binding"/>
    <property type="evidence" value="ECO:0007669"/>
    <property type="project" value="UniProtKB-KW"/>
</dbReference>
<accession>G3PVS5</accession>
<dbReference type="Gene3D" id="1.20.5.190">
    <property type="match status" value="2"/>
</dbReference>
<dbReference type="STRING" id="69293.ENSGACP00000021714"/>
<evidence type="ECO:0000256" key="1">
    <source>
        <dbReference type="ARBA" id="ARBA00004496"/>
    </source>
</evidence>
<evidence type="ECO:0000256" key="6">
    <source>
        <dbReference type="ARBA" id="ARBA00022840"/>
    </source>
</evidence>
<dbReference type="Gene3D" id="1.20.120.720">
    <property type="entry name" value="Myosin VI head, motor domain, U50 subdomain"/>
    <property type="match status" value="1"/>
</dbReference>
<evidence type="ECO:0000259" key="13">
    <source>
        <dbReference type="PROSITE" id="PS51016"/>
    </source>
</evidence>
<evidence type="ECO:0008006" key="17">
    <source>
        <dbReference type="Google" id="ProtNLM"/>
    </source>
</evidence>
<dbReference type="CDD" id="cd17092">
    <property type="entry name" value="FERM1_F1_Myosin-VII"/>
    <property type="match status" value="1"/>
</dbReference>
<evidence type="ECO:0000313" key="16">
    <source>
        <dbReference type="Proteomes" id="UP000007635"/>
    </source>
</evidence>
<dbReference type="SUPFAM" id="SSF54236">
    <property type="entry name" value="Ubiquitin-like"/>
    <property type="match status" value="2"/>
</dbReference>